<dbReference type="Proteomes" id="UP000821837">
    <property type="component" value="Unassembled WGS sequence"/>
</dbReference>
<keyword evidence="2" id="KW-1185">Reference proteome</keyword>
<protein>
    <submittedName>
        <fullName evidence="1">Uncharacterized protein</fullName>
    </submittedName>
</protein>
<sequence>MNPAFHKSIRKGRTEALQASCTGREDVLYTDAAEYEIKPAQTAVAAKEVGTLMACCTDSGVETGEVEEVAIALAVSEKGSGGDQRLRGRCEKL</sequence>
<evidence type="ECO:0000313" key="2">
    <source>
        <dbReference type="Proteomes" id="UP000821837"/>
    </source>
</evidence>
<reference evidence="1" key="1">
    <citation type="journal article" date="2020" name="Cell">
        <title>Large-Scale Comparative Analyses of Tick Genomes Elucidate Their Genetic Diversity and Vector Capacities.</title>
        <authorList>
            <consortium name="Tick Genome and Microbiome Consortium (TIGMIC)"/>
            <person name="Jia N."/>
            <person name="Wang J."/>
            <person name="Shi W."/>
            <person name="Du L."/>
            <person name="Sun Y."/>
            <person name="Zhan W."/>
            <person name="Jiang J.F."/>
            <person name="Wang Q."/>
            <person name="Zhang B."/>
            <person name="Ji P."/>
            <person name="Bell-Sakyi L."/>
            <person name="Cui X.M."/>
            <person name="Yuan T.T."/>
            <person name="Jiang B.G."/>
            <person name="Yang W.F."/>
            <person name="Lam T.T."/>
            <person name="Chang Q.C."/>
            <person name="Ding S.J."/>
            <person name="Wang X.J."/>
            <person name="Zhu J.G."/>
            <person name="Ruan X.D."/>
            <person name="Zhao L."/>
            <person name="Wei J.T."/>
            <person name="Ye R.Z."/>
            <person name="Que T.C."/>
            <person name="Du C.H."/>
            <person name="Zhou Y.H."/>
            <person name="Cheng J.X."/>
            <person name="Dai P.F."/>
            <person name="Guo W.B."/>
            <person name="Han X.H."/>
            <person name="Huang E.J."/>
            <person name="Li L.F."/>
            <person name="Wei W."/>
            <person name="Gao Y.C."/>
            <person name="Liu J.Z."/>
            <person name="Shao H.Z."/>
            <person name="Wang X."/>
            <person name="Wang C.C."/>
            <person name="Yang T.C."/>
            <person name="Huo Q.B."/>
            <person name="Li W."/>
            <person name="Chen H.Y."/>
            <person name="Chen S.E."/>
            <person name="Zhou L.G."/>
            <person name="Ni X.B."/>
            <person name="Tian J.H."/>
            <person name="Sheng Y."/>
            <person name="Liu T."/>
            <person name="Pan Y.S."/>
            <person name="Xia L.Y."/>
            <person name="Li J."/>
            <person name="Zhao F."/>
            <person name="Cao W.C."/>
        </authorList>
    </citation>
    <scope>NUCLEOTIDE SEQUENCE</scope>
    <source>
        <strain evidence="1">Rsan-2018</strain>
    </source>
</reference>
<gene>
    <name evidence="1" type="ORF">HPB52_020138</name>
</gene>
<name>A0A9D4PKM2_RHISA</name>
<reference evidence="1" key="2">
    <citation type="submission" date="2021-09" db="EMBL/GenBank/DDBJ databases">
        <authorList>
            <person name="Jia N."/>
            <person name="Wang J."/>
            <person name="Shi W."/>
            <person name="Du L."/>
            <person name="Sun Y."/>
            <person name="Zhan W."/>
            <person name="Jiang J."/>
            <person name="Wang Q."/>
            <person name="Zhang B."/>
            <person name="Ji P."/>
            <person name="Sakyi L.B."/>
            <person name="Cui X."/>
            <person name="Yuan T."/>
            <person name="Jiang B."/>
            <person name="Yang W."/>
            <person name="Lam T.T.-Y."/>
            <person name="Chang Q."/>
            <person name="Ding S."/>
            <person name="Wang X."/>
            <person name="Zhu J."/>
            <person name="Ruan X."/>
            <person name="Zhao L."/>
            <person name="Wei J."/>
            <person name="Que T."/>
            <person name="Du C."/>
            <person name="Cheng J."/>
            <person name="Dai P."/>
            <person name="Han X."/>
            <person name="Huang E."/>
            <person name="Gao Y."/>
            <person name="Liu J."/>
            <person name="Shao H."/>
            <person name="Ye R."/>
            <person name="Li L."/>
            <person name="Wei W."/>
            <person name="Wang X."/>
            <person name="Wang C."/>
            <person name="Huo Q."/>
            <person name="Li W."/>
            <person name="Guo W."/>
            <person name="Chen H."/>
            <person name="Chen S."/>
            <person name="Zhou L."/>
            <person name="Zhou L."/>
            <person name="Ni X."/>
            <person name="Tian J."/>
            <person name="Zhou Y."/>
            <person name="Sheng Y."/>
            <person name="Liu T."/>
            <person name="Pan Y."/>
            <person name="Xia L."/>
            <person name="Li J."/>
            <person name="Zhao F."/>
            <person name="Cao W."/>
        </authorList>
    </citation>
    <scope>NUCLEOTIDE SEQUENCE</scope>
    <source>
        <strain evidence="1">Rsan-2018</strain>
        <tissue evidence="1">Larvae</tissue>
    </source>
</reference>
<accession>A0A9D4PKM2</accession>
<organism evidence="1 2">
    <name type="scientific">Rhipicephalus sanguineus</name>
    <name type="common">Brown dog tick</name>
    <name type="synonym">Ixodes sanguineus</name>
    <dbReference type="NCBI Taxonomy" id="34632"/>
    <lineage>
        <taxon>Eukaryota</taxon>
        <taxon>Metazoa</taxon>
        <taxon>Ecdysozoa</taxon>
        <taxon>Arthropoda</taxon>
        <taxon>Chelicerata</taxon>
        <taxon>Arachnida</taxon>
        <taxon>Acari</taxon>
        <taxon>Parasitiformes</taxon>
        <taxon>Ixodida</taxon>
        <taxon>Ixodoidea</taxon>
        <taxon>Ixodidae</taxon>
        <taxon>Rhipicephalinae</taxon>
        <taxon>Rhipicephalus</taxon>
        <taxon>Rhipicephalus</taxon>
    </lineage>
</organism>
<evidence type="ECO:0000313" key="1">
    <source>
        <dbReference type="EMBL" id="KAH7944478.1"/>
    </source>
</evidence>
<proteinExistence type="predicted"/>
<dbReference type="EMBL" id="JABSTV010001253">
    <property type="protein sequence ID" value="KAH7944478.1"/>
    <property type="molecule type" value="Genomic_DNA"/>
</dbReference>
<dbReference type="AlphaFoldDB" id="A0A9D4PKM2"/>
<comment type="caution">
    <text evidence="1">The sequence shown here is derived from an EMBL/GenBank/DDBJ whole genome shotgun (WGS) entry which is preliminary data.</text>
</comment>